<evidence type="ECO:0000256" key="8">
    <source>
        <dbReference type="HAMAP-Rule" id="MF_00206"/>
    </source>
</evidence>
<evidence type="ECO:0000313" key="10">
    <source>
        <dbReference type="EMBL" id="QIZ70021.1"/>
    </source>
</evidence>
<dbReference type="NCBIfam" id="TIGR00510">
    <property type="entry name" value="lipA"/>
    <property type="match status" value="1"/>
</dbReference>
<reference evidence="10 11" key="1">
    <citation type="submission" date="2020-04" db="EMBL/GenBank/DDBJ databases">
        <authorList>
            <person name="Basu S."/>
            <person name="Maruthanayagam V."/>
            <person name="Chakraborty S."/>
            <person name="Pramanik A."/>
            <person name="Mukherjee J."/>
            <person name="Brink B."/>
        </authorList>
    </citation>
    <scope>NUCLEOTIDE SEQUENCE [LARGE SCALE GENOMIC DNA]</scope>
    <source>
        <strain evidence="10 11">AP17</strain>
    </source>
</reference>
<comment type="similarity">
    <text evidence="8">Belongs to the radical SAM superfamily. Lipoyl synthase family.</text>
</comment>
<keyword evidence="2 8" id="KW-0808">Transferase</keyword>
<evidence type="ECO:0000256" key="1">
    <source>
        <dbReference type="ARBA" id="ARBA00022485"/>
    </source>
</evidence>
<evidence type="ECO:0000259" key="9">
    <source>
        <dbReference type="PROSITE" id="PS51918"/>
    </source>
</evidence>
<keyword evidence="5 8" id="KW-0408">Iron</keyword>
<dbReference type="KEGG" id="oxy:HCG48_05065"/>
<sequence length="314" mass="34949">MSLNTDRTVSNANPTSSLKAEIAAMPPWLRQKGIGKASEISTVQKIIKQRQIHTICEEGRCPNRGECYSRKTATFLLMGPICTRSCAFCQVDKGHAPMPLDPDEPQKVAEAVDLLDLRYVVLTCVARDDLADGGAGRFVATMAAIRDRRPQTEIEVLTADFWGGQEPGRSPLERQRDRIATVVAARPACYNHNIETVRRLQGPVRRGAKYDRSLDVLRYVKDCDPSLPTKSGLMLGHGETEAEIIETLQDLRAVGCDRLTLGQYMRPSLEHLPVRHYWTPEQFDRLGAIARDMGFAHVRSGPLVRSSYHAGETP</sequence>
<dbReference type="PIRSF" id="PIRSF005963">
    <property type="entry name" value="Lipoyl_synth"/>
    <property type="match status" value="1"/>
</dbReference>
<evidence type="ECO:0000313" key="11">
    <source>
        <dbReference type="Proteomes" id="UP000500857"/>
    </source>
</evidence>
<dbReference type="Gene3D" id="3.20.20.70">
    <property type="entry name" value="Aldolase class I"/>
    <property type="match status" value="1"/>
</dbReference>
<keyword evidence="3 8" id="KW-0949">S-adenosyl-L-methionine</keyword>
<evidence type="ECO:0000256" key="2">
    <source>
        <dbReference type="ARBA" id="ARBA00022679"/>
    </source>
</evidence>
<evidence type="ECO:0000256" key="7">
    <source>
        <dbReference type="ARBA" id="ARBA00047326"/>
    </source>
</evidence>
<gene>
    <name evidence="8 10" type="primary">lipA</name>
    <name evidence="10" type="ORF">HCG48_05065</name>
</gene>
<dbReference type="GO" id="GO:0009249">
    <property type="term" value="P:protein lipoylation"/>
    <property type="evidence" value="ECO:0007669"/>
    <property type="project" value="UniProtKB-UniRule"/>
</dbReference>
<feature type="binding site" evidence="8">
    <location>
        <position position="56"/>
    </location>
    <ligand>
        <name>[4Fe-4S] cluster</name>
        <dbReference type="ChEBI" id="CHEBI:49883"/>
        <label>1</label>
    </ligand>
</feature>
<dbReference type="InterPro" id="IPR003698">
    <property type="entry name" value="Lipoyl_synth"/>
</dbReference>
<dbReference type="CDD" id="cd01335">
    <property type="entry name" value="Radical_SAM"/>
    <property type="match status" value="1"/>
</dbReference>
<dbReference type="EC" id="2.8.1.8" evidence="8"/>
<feature type="binding site" evidence="8">
    <location>
        <position position="67"/>
    </location>
    <ligand>
        <name>[4Fe-4S] cluster</name>
        <dbReference type="ChEBI" id="CHEBI:49883"/>
        <label>1</label>
    </ligand>
</feature>
<dbReference type="UniPathway" id="UPA00538">
    <property type="reaction ID" value="UER00593"/>
</dbReference>
<dbReference type="GO" id="GO:0051539">
    <property type="term" value="F:4 iron, 4 sulfur cluster binding"/>
    <property type="evidence" value="ECO:0007669"/>
    <property type="project" value="UniProtKB-UniRule"/>
</dbReference>
<proteinExistence type="inferred from homology"/>
<dbReference type="InterPro" id="IPR007197">
    <property type="entry name" value="rSAM"/>
</dbReference>
<dbReference type="SFLD" id="SFLDF00271">
    <property type="entry name" value="lipoyl_synthase"/>
    <property type="match status" value="1"/>
</dbReference>
<dbReference type="SMART" id="SM00729">
    <property type="entry name" value="Elp3"/>
    <property type="match status" value="1"/>
</dbReference>
<dbReference type="EMBL" id="CP051167">
    <property type="protein sequence ID" value="QIZ70021.1"/>
    <property type="molecule type" value="Genomic_DNA"/>
</dbReference>
<evidence type="ECO:0000256" key="5">
    <source>
        <dbReference type="ARBA" id="ARBA00023004"/>
    </source>
</evidence>
<accession>A0A6H1TTZ5</accession>
<dbReference type="PROSITE" id="PS51918">
    <property type="entry name" value="RADICAL_SAM"/>
    <property type="match status" value="1"/>
</dbReference>
<dbReference type="NCBIfam" id="NF004019">
    <property type="entry name" value="PRK05481.1"/>
    <property type="match status" value="1"/>
</dbReference>
<comment type="cofactor">
    <cofactor evidence="8">
        <name>[4Fe-4S] cluster</name>
        <dbReference type="ChEBI" id="CHEBI:49883"/>
    </cofactor>
    <text evidence="8">Binds 2 [4Fe-4S] clusters per subunit. One cluster is coordinated with 3 cysteines and an exchangeable S-adenosyl-L-methionine.</text>
</comment>
<keyword evidence="6 8" id="KW-0411">Iron-sulfur</keyword>
<dbReference type="GO" id="GO:0005737">
    <property type="term" value="C:cytoplasm"/>
    <property type="evidence" value="ECO:0007669"/>
    <property type="project" value="UniProtKB-SubCell"/>
</dbReference>
<feature type="binding site" evidence="8">
    <location>
        <position position="61"/>
    </location>
    <ligand>
        <name>[4Fe-4S] cluster</name>
        <dbReference type="ChEBI" id="CHEBI:49883"/>
        <label>1</label>
    </ligand>
</feature>
<comment type="pathway">
    <text evidence="8">Protein modification; protein lipoylation via endogenous pathway; protein N(6)-(lipoyl)lysine from octanoyl-[acyl-carrier-protein]: step 2/2.</text>
</comment>
<name>A0A6H1TTZ5_9CYAN</name>
<keyword evidence="11" id="KW-1185">Reference proteome</keyword>
<feature type="binding site" evidence="8">
    <location>
        <position position="86"/>
    </location>
    <ligand>
        <name>[4Fe-4S] cluster</name>
        <dbReference type="ChEBI" id="CHEBI:49883"/>
        <label>2</label>
        <note>4Fe-4S-S-AdoMet</note>
    </ligand>
</feature>
<feature type="binding site" evidence="8">
    <location>
        <position position="82"/>
    </location>
    <ligand>
        <name>[4Fe-4S] cluster</name>
        <dbReference type="ChEBI" id="CHEBI:49883"/>
        <label>2</label>
        <note>4Fe-4S-S-AdoMet</note>
    </ligand>
</feature>
<evidence type="ECO:0000256" key="3">
    <source>
        <dbReference type="ARBA" id="ARBA00022691"/>
    </source>
</evidence>
<dbReference type="Pfam" id="PF04055">
    <property type="entry name" value="Radical_SAM"/>
    <property type="match status" value="1"/>
</dbReference>
<comment type="function">
    <text evidence="8">Catalyzes the radical-mediated insertion of two sulfur atoms into the C-6 and C-8 positions of the octanoyl moiety bound to the lipoyl domains of lipoate-dependent enzymes, thereby converting the octanoylated domains into lipoylated derivatives.</text>
</comment>
<dbReference type="SUPFAM" id="SSF102114">
    <property type="entry name" value="Radical SAM enzymes"/>
    <property type="match status" value="1"/>
</dbReference>
<keyword evidence="4 8" id="KW-0479">Metal-binding</keyword>
<dbReference type="RefSeq" id="WP_168568178.1">
    <property type="nucleotide sequence ID" value="NZ_CP051167.1"/>
</dbReference>
<protein>
    <recommendedName>
        <fullName evidence="8">Lipoyl synthase</fullName>
        <ecNumber evidence="8">2.8.1.8</ecNumber>
    </recommendedName>
    <alternativeName>
        <fullName evidence="8">Lip-syn</fullName>
        <shortName evidence="8">LS</shortName>
    </alternativeName>
    <alternativeName>
        <fullName evidence="8">Lipoate synthase</fullName>
    </alternativeName>
    <alternativeName>
        <fullName evidence="8">Lipoic acid synthase</fullName>
    </alternativeName>
    <alternativeName>
        <fullName evidence="8">Sulfur insertion protein LipA</fullName>
    </alternativeName>
</protein>
<feature type="binding site" evidence="8">
    <location>
        <position position="307"/>
    </location>
    <ligand>
        <name>[4Fe-4S] cluster</name>
        <dbReference type="ChEBI" id="CHEBI:49883"/>
        <label>1</label>
    </ligand>
</feature>
<dbReference type="GO" id="GO:0016992">
    <property type="term" value="F:lipoate synthase activity"/>
    <property type="evidence" value="ECO:0007669"/>
    <property type="project" value="UniProtKB-UniRule"/>
</dbReference>
<evidence type="ECO:0000256" key="6">
    <source>
        <dbReference type="ARBA" id="ARBA00023014"/>
    </source>
</evidence>
<dbReference type="InterPro" id="IPR013785">
    <property type="entry name" value="Aldolase_TIM"/>
</dbReference>
<evidence type="ECO:0000256" key="4">
    <source>
        <dbReference type="ARBA" id="ARBA00022723"/>
    </source>
</evidence>
<dbReference type="AlphaFoldDB" id="A0A6H1TTZ5"/>
<dbReference type="PANTHER" id="PTHR10949:SF0">
    <property type="entry name" value="LIPOYL SYNTHASE, MITOCHONDRIAL"/>
    <property type="match status" value="1"/>
</dbReference>
<keyword evidence="1 8" id="KW-0004">4Fe-4S</keyword>
<dbReference type="PANTHER" id="PTHR10949">
    <property type="entry name" value="LIPOYL SYNTHASE"/>
    <property type="match status" value="1"/>
</dbReference>
<comment type="catalytic activity">
    <reaction evidence="7 8">
        <text>[[Fe-S] cluster scaffold protein carrying a second [4Fe-4S](2+) cluster] + N(6)-octanoyl-L-lysyl-[protein] + 2 oxidized [2Fe-2S]-[ferredoxin] + 2 S-adenosyl-L-methionine + 4 H(+) = [[Fe-S] cluster scaffold protein] + N(6)-[(R)-dihydrolipoyl]-L-lysyl-[protein] + 4 Fe(3+) + 2 hydrogen sulfide + 2 5'-deoxyadenosine + 2 L-methionine + 2 reduced [2Fe-2S]-[ferredoxin]</text>
        <dbReference type="Rhea" id="RHEA:16585"/>
        <dbReference type="Rhea" id="RHEA-COMP:9928"/>
        <dbReference type="Rhea" id="RHEA-COMP:10000"/>
        <dbReference type="Rhea" id="RHEA-COMP:10001"/>
        <dbReference type="Rhea" id="RHEA-COMP:10475"/>
        <dbReference type="Rhea" id="RHEA-COMP:14568"/>
        <dbReference type="Rhea" id="RHEA-COMP:14569"/>
        <dbReference type="ChEBI" id="CHEBI:15378"/>
        <dbReference type="ChEBI" id="CHEBI:17319"/>
        <dbReference type="ChEBI" id="CHEBI:29034"/>
        <dbReference type="ChEBI" id="CHEBI:29919"/>
        <dbReference type="ChEBI" id="CHEBI:33722"/>
        <dbReference type="ChEBI" id="CHEBI:33737"/>
        <dbReference type="ChEBI" id="CHEBI:33738"/>
        <dbReference type="ChEBI" id="CHEBI:57844"/>
        <dbReference type="ChEBI" id="CHEBI:59789"/>
        <dbReference type="ChEBI" id="CHEBI:78809"/>
        <dbReference type="ChEBI" id="CHEBI:83100"/>
        <dbReference type="EC" id="2.8.1.8"/>
    </reaction>
</comment>
<feature type="binding site" evidence="8">
    <location>
        <position position="89"/>
    </location>
    <ligand>
        <name>[4Fe-4S] cluster</name>
        <dbReference type="ChEBI" id="CHEBI:49883"/>
        <label>2</label>
        <note>4Fe-4S-S-AdoMet</note>
    </ligand>
</feature>
<comment type="subcellular location">
    <subcellularLocation>
        <location evidence="8">Cytoplasm</location>
    </subcellularLocation>
</comment>
<dbReference type="InterPro" id="IPR006638">
    <property type="entry name" value="Elp3/MiaA/NifB-like_rSAM"/>
</dbReference>
<dbReference type="NCBIfam" id="NF009544">
    <property type="entry name" value="PRK12928.1"/>
    <property type="match status" value="1"/>
</dbReference>
<feature type="domain" description="Radical SAM core" evidence="9">
    <location>
        <begin position="68"/>
        <end position="296"/>
    </location>
</feature>
<dbReference type="GO" id="GO:0046872">
    <property type="term" value="F:metal ion binding"/>
    <property type="evidence" value="ECO:0007669"/>
    <property type="project" value="UniProtKB-KW"/>
</dbReference>
<dbReference type="HAMAP" id="MF_00206">
    <property type="entry name" value="Lipoyl_synth"/>
    <property type="match status" value="1"/>
</dbReference>
<dbReference type="SFLD" id="SFLDS00029">
    <property type="entry name" value="Radical_SAM"/>
    <property type="match status" value="1"/>
</dbReference>
<organism evidence="10 11">
    <name type="scientific">Oxynema aestuarii AP17</name>
    <dbReference type="NCBI Taxonomy" id="2064643"/>
    <lineage>
        <taxon>Bacteria</taxon>
        <taxon>Bacillati</taxon>
        <taxon>Cyanobacteriota</taxon>
        <taxon>Cyanophyceae</taxon>
        <taxon>Oscillatoriophycideae</taxon>
        <taxon>Oscillatoriales</taxon>
        <taxon>Oscillatoriaceae</taxon>
        <taxon>Oxynema</taxon>
        <taxon>Oxynema aestuarii</taxon>
    </lineage>
</organism>
<dbReference type="Proteomes" id="UP000500857">
    <property type="component" value="Chromosome"/>
</dbReference>
<dbReference type="SFLD" id="SFLDG01058">
    <property type="entry name" value="lipoyl_synthase_like"/>
    <property type="match status" value="1"/>
</dbReference>
<dbReference type="InterPro" id="IPR058240">
    <property type="entry name" value="rSAM_sf"/>
</dbReference>
<keyword evidence="8" id="KW-0963">Cytoplasm</keyword>